<sequence>MSCTCSECESPMYDDNETLAEGSGPHEIEKREPDHCPQCDIRPEASFVRGEYVGQYRLGQFVAVSYLCPLGHQWSHKFTRGDKRIPKSVPREAIPLSHEVCLSCDRYIPRRVLLHKERRAYLCKCGFTNWIEDCEIRQDLKPCDSERCVEQATDDGFCIHHGANE</sequence>
<dbReference type="EMBL" id="LAZR01011459">
    <property type="protein sequence ID" value="KKM61576.1"/>
    <property type="molecule type" value="Genomic_DNA"/>
</dbReference>
<reference evidence="1" key="1">
    <citation type="journal article" date="2015" name="Nature">
        <title>Complex archaea that bridge the gap between prokaryotes and eukaryotes.</title>
        <authorList>
            <person name="Spang A."/>
            <person name="Saw J.H."/>
            <person name="Jorgensen S.L."/>
            <person name="Zaremba-Niedzwiedzka K."/>
            <person name="Martijn J."/>
            <person name="Lind A.E."/>
            <person name="van Eijk R."/>
            <person name="Schleper C."/>
            <person name="Guy L."/>
            <person name="Ettema T.J."/>
        </authorList>
    </citation>
    <scope>NUCLEOTIDE SEQUENCE</scope>
</reference>
<dbReference type="AlphaFoldDB" id="A0A0F9JGV1"/>
<comment type="caution">
    <text evidence="1">The sequence shown here is derived from an EMBL/GenBank/DDBJ whole genome shotgun (WGS) entry which is preliminary data.</text>
</comment>
<protein>
    <submittedName>
        <fullName evidence="1">Uncharacterized protein</fullName>
    </submittedName>
</protein>
<proteinExistence type="predicted"/>
<name>A0A0F9JGV1_9ZZZZ</name>
<accession>A0A0F9JGV1</accession>
<evidence type="ECO:0000313" key="1">
    <source>
        <dbReference type="EMBL" id="KKM61576.1"/>
    </source>
</evidence>
<organism evidence="1">
    <name type="scientific">marine sediment metagenome</name>
    <dbReference type="NCBI Taxonomy" id="412755"/>
    <lineage>
        <taxon>unclassified sequences</taxon>
        <taxon>metagenomes</taxon>
        <taxon>ecological metagenomes</taxon>
    </lineage>
</organism>
<gene>
    <name evidence="1" type="ORF">LCGC14_1530370</name>
</gene>